<organism evidence="3 4">
    <name type="scientific">Hymenobacter setariae</name>
    <dbReference type="NCBI Taxonomy" id="2594794"/>
    <lineage>
        <taxon>Bacteria</taxon>
        <taxon>Pseudomonadati</taxon>
        <taxon>Bacteroidota</taxon>
        <taxon>Cytophagia</taxon>
        <taxon>Cytophagales</taxon>
        <taxon>Hymenobacteraceae</taxon>
        <taxon>Hymenobacter</taxon>
    </lineage>
</organism>
<dbReference type="Proteomes" id="UP000317624">
    <property type="component" value="Unassembled WGS sequence"/>
</dbReference>
<dbReference type="InterPro" id="IPR005804">
    <property type="entry name" value="FA_desaturase_dom"/>
</dbReference>
<sequence>MKLLTPSTDPVYSRPATHSYLNAWLLRYLQDPRDLPFAHLMLKIAATMLPLAVALFVPALRGAWWWAVFGLFFYFSNARFKGPFGLMLHCTSHRMLFKKQHGWLNHIIPWVLGPLFGQTPESYFVHHMGMHHPENNMPDDESSTMAYKRDSLRGFLRYLGDFLVLGAVRLAGYFTRRNKTTLRFRLLRGETAYLGLVLVLSFMNLPGTLAVFVVPFVLSRVIMMLGNWAQHAFVDANTPDNCYTNSVTCINTAYNHKCWNDGYHISHHLKPALHWTDHPAHFRQNLSEYIAQKAIVFDGIHFLHIFFYLMAKRYDLLARHFVLLDGEPRDEASVVALLRSRTQRIVLPALVPQLA</sequence>
<name>A0A558BVY8_9BACT</name>
<evidence type="ECO:0000313" key="4">
    <source>
        <dbReference type="Proteomes" id="UP000317624"/>
    </source>
</evidence>
<proteinExistence type="predicted"/>
<accession>A0A558BVY8</accession>
<keyword evidence="1" id="KW-0472">Membrane</keyword>
<dbReference type="Pfam" id="PF00487">
    <property type="entry name" value="FA_desaturase"/>
    <property type="match status" value="1"/>
</dbReference>
<dbReference type="GO" id="GO:0006629">
    <property type="term" value="P:lipid metabolic process"/>
    <property type="evidence" value="ECO:0007669"/>
    <property type="project" value="InterPro"/>
</dbReference>
<evidence type="ECO:0000259" key="2">
    <source>
        <dbReference type="Pfam" id="PF00487"/>
    </source>
</evidence>
<reference evidence="3 4" key="1">
    <citation type="submission" date="2019-07" db="EMBL/GenBank/DDBJ databases">
        <title>Hymenobacter sp. straun FUR1 Genome sequencing and assembly.</title>
        <authorList>
            <person name="Chhetri G."/>
        </authorList>
    </citation>
    <scope>NUCLEOTIDE SEQUENCE [LARGE SCALE GENOMIC DNA]</scope>
    <source>
        <strain evidence="3 4">Fur1</strain>
    </source>
</reference>
<comment type="caution">
    <text evidence="3">The sequence shown here is derived from an EMBL/GenBank/DDBJ whole genome shotgun (WGS) entry which is preliminary data.</text>
</comment>
<dbReference type="EMBL" id="VMRJ01000003">
    <property type="protein sequence ID" value="TVT40688.1"/>
    <property type="molecule type" value="Genomic_DNA"/>
</dbReference>
<keyword evidence="1" id="KW-1133">Transmembrane helix</keyword>
<feature type="transmembrane region" description="Helical" evidence="1">
    <location>
        <begin position="193"/>
        <end position="218"/>
    </location>
</feature>
<evidence type="ECO:0000256" key="1">
    <source>
        <dbReference type="SAM" id="Phobius"/>
    </source>
</evidence>
<dbReference type="PANTHER" id="PTHR36459:SF1">
    <property type="entry name" value="FATTY ACID DESATURASE DOMAIN-CONTAINING PROTEIN-RELATED"/>
    <property type="match status" value="1"/>
</dbReference>
<feature type="domain" description="Fatty acid desaturase" evidence="2">
    <location>
        <begin position="65"/>
        <end position="288"/>
    </location>
</feature>
<keyword evidence="4" id="KW-1185">Reference proteome</keyword>
<dbReference type="AlphaFoldDB" id="A0A558BVY8"/>
<protein>
    <submittedName>
        <fullName evidence="3">Fatty acid desaturase</fullName>
    </submittedName>
</protein>
<dbReference type="RefSeq" id="WP_144849031.1">
    <property type="nucleotide sequence ID" value="NZ_VMRJ01000003.1"/>
</dbReference>
<keyword evidence="1" id="KW-0812">Transmembrane</keyword>
<feature type="transmembrane region" description="Helical" evidence="1">
    <location>
        <begin position="155"/>
        <end position="172"/>
    </location>
</feature>
<dbReference type="OrthoDB" id="634389at2"/>
<feature type="transmembrane region" description="Helical" evidence="1">
    <location>
        <begin position="63"/>
        <end position="80"/>
    </location>
</feature>
<evidence type="ECO:0000313" key="3">
    <source>
        <dbReference type="EMBL" id="TVT40688.1"/>
    </source>
</evidence>
<dbReference type="PANTHER" id="PTHR36459">
    <property type="entry name" value="ORF"/>
    <property type="match status" value="1"/>
</dbReference>
<gene>
    <name evidence="3" type="ORF">FNT36_14580</name>
</gene>
<feature type="transmembrane region" description="Helical" evidence="1">
    <location>
        <begin position="37"/>
        <end position="57"/>
    </location>
</feature>